<gene>
    <name evidence="3" type="ORF">Tco_1093502</name>
</gene>
<dbReference type="InterPro" id="IPR013103">
    <property type="entry name" value="RVT_2"/>
</dbReference>
<protein>
    <submittedName>
        <fullName evidence="3">Ribonuclease H-like domain-containing protein</fullName>
    </submittedName>
</protein>
<dbReference type="EMBL" id="BQNB010020632">
    <property type="protein sequence ID" value="GJT97984.1"/>
    <property type="molecule type" value="Genomic_DNA"/>
</dbReference>
<dbReference type="Pfam" id="PF14223">
    <property type="entry name" value="Retrotran_gag_2"/>
    <property type="match status" value="1"/>
</dbReference>
<feature type="domain" description="Reverse transcriptase Ty1/copia-type" evidence="2">
    <location>
        <begin position="78"/>
        <end position="188"/>
    </location>
</feature>
<dbReference type="PANTHER" id="PTHR35317:SF23">
    <property type="entry name" value="OS04G0629600 PROTEIN"/>
    <property type="match status" value="1"/>
</dbReference>
<keyword evidence="4" id="KW-1185">Reference proteome</keyword>
<reference evidence="3" key="1">
    <citation type="journal article" date="2022" name="Int. J. Mol. Sci.">
        <title>Draft Genome of Tanacetum Coccineum: Genomic Comparison of Closely Related Tanacetum-Family Plants.</title>
        <authorList>
            <person name="Yamashiro T."/>
            <person name="Shiraishi A."/>
            <person name="Nakayama K."/>
            <person name="Satake H."/>
        </authorList>
    </citation>
    <scope>NUCLEOTIDE SEQUENCE</scope>
</reference>
<comment type="caution">
    <text evidence="3">The sequence shown here is derived from an EMBL/GenBank/DDBJ whole genome shotgun (WGS) entry which is preliminary data.</text>
</comment>
<accession>A0ABQ5IE63</accession>
<reference evidence="3" key="2">
    <citation type="submission" date="2022-01" db="EMBL/GenBank/DDBJ databases">
        <authorList>
            <person name="Yamashiro T."/>
            <person name="Shiraishi A."/>
            <person name="Satake H."/>
            <person name="Nakayama K."/>
        </authorList>
    </citation>
    <scope>NUCLEOTIDE SEQUENCE</scope>
</reference>
<dbReference type="Proteomes" id="UP001151760">
    <property type="component" value="Unassembled WGS sequence"/>
</dbReference>
<dbReference type="PANTHER" id="PTHR35317">
    <property type="entry name" value="OS04G0629600 PROTEIN"/>
    <property type="match status" value="1"/>
</dbReference>
<sequence length="553" mass="63144">MAILYSLHMIPRRLKKPSHLQLLSIASNMHEFNQVQPSTHIWTKAHPLEQVIGDPSKPVMTRSRLQKYAEVCMYALTSLWKNKTDAENTMIRNKSRLVAKGYKPEEGIDFEETFALISRLEVVMMFVAYAAHKNFTIFQMDVKTTFLNRPLKEEVCVSQPNDFVNPDFPDHFYKFKKALYGLKQVPRALCSLEVIVNGDSPPPKITVDGVEQTYPPTTAGEKLAKKNKLKARGTLLMALQNEHRLKFNTYKCAKTLMDATKKRFGGNKELKKTQKTLLKQQYKNFNGSSSEGLDQTYDKLQKLISQLKILGETISKEDMNLKFLRSLPSEWKTHTLIWSAFLSCIAEDKLNFVEQPISITLVHAPGQVISQDVLNTYARWVKTFKEIACLMLVSMTLELKKSLEHFASYDMLQELISMFSQQAEQELLQIVRSFHACKQEEGQSVSSYILKMKSYIDNLEHLGHPVSLNLATVNELHAMLKLHEQTLPKKDVTSIVMAIKAGRIMKKNKNKKPQFAAQGRNQGKGKSKLSYALRPKILPPPKKDNPTKDAICH</sequence>
<name>A0ABQ5IE63_9ASTR</name>
<proteinExistence type="predicted"/>
<evidence type="ECO:0000259" key="2">
    <source>
        <dbReference type="Pfam" id="PF07727"/>
    </source>
</evidence>
<feature type="compositionally biased region" description="Basic and acidic residues" evidence="1">
    <location>
        <begin position="541"/>
        <end position="553"/>
    </location>
</feature>
<organism evidence="3 4">
    <name type="scientific">Tanacetum coccineum</name>
    <dbReference type="NCBI Taxonomy" id="301880"/>
    <lineage>
        <taxon>Eukaryota</taxon>
        <taxon>Viridiplantae</taxon>
        <taxon>Streptophyta</taxon>
        <taxon>Embryophyta</taxon>
        <taxon>Tracheophyta</taxon>
        <taxon>Spermatophyta</taxon>
        <taxon>Magnoliopsida</taxon>
        <taxon>eudicotyledons</taxon>
        <taxon>Gunneridae</taxon>
        <taxon>Pentapetalae</taxon>
        <taxon>asterids</taxon>
        <taxon>campanulids</taxon>
        <taxon>Asterales</taxon>
        <taxon>Asteraceae</taxon>
        <taxon>Asteroideae</taxon>
        <taxon>Anthemideae</taxon>
        <taxon>Anthemidinae</taxon>
        <taxon>Tanacetum</taxon>
    </lineage>
</organism>
<evidence type="ECO:0000313" key="3">
    <source>
        <dbReference type="EMBL" id="GJT97984.1"/>
    </source>
</evidence>
<evidence type="ECO:0000256" key="1">
    <source>
        <dbReference type="SAM" id="MobiDB-lite"/>
    </source>
</evidence>
<evidence type="ECO:0000313" key="4">
    <source>
        <dbReference type="Proteomes" id="UP001151760"/>
    </source>
</evidence>
<dbReference type="Pfam" id="PF07727">
    <property type="entry name" value="RVT_2"/>
    <property type="match status" value="1"/>
</dbReference>
<feature type="region of interest" description="Disordered" evidence="1">
    <location>
        <begin position="507"/>
        <end position="553"/>
    </location>
</feature>